<evidence type="ECO:0000256" key="1">
    <source>
        <dbReference type="ARBA" id="ARBA00004651"/>
    </source>
</evidence>
<reference evidence="8" key="2">
    <citation type="submission" date="2021-04" db="EMBL/GenBank/DDBJ databases">
        <authorList>
            <person name="Gilroy R."/>
        </authorList>
    </citation>
    <scope>NUCLEOTIDE SEQUENCE</scope>
    <source>
        <strain evidence="8">ChiBcolR8-3208</strain>
    </source>
</reference>
<dbReference type="Pfam" id="PF02417">
    <property type="entry name" value="Chromate_transp"/>
    <property type="match status" value="1"/>
</dbReference>
<dbReference type="PANTHER" id="PTHR43663:SF1">
    <property type="entry name" value="CHROMATE TRANSPORTER"/>
    <property type="match status" value="1"/>
</dbReference>
<protein>
    <submittedName>
        <fullName evidence="8">Chromate transporter</fullName>
    </submittedName>
</protein>
<evidence type="ECO:0000313" key="9">
    <source>
        <dbReference type="Proteomes" id="UP000824214"/>
    </source>
</evidence>
<dbReference type="EMBL" id="DWXZ01000213">
    <property type="protein sequence ID" value="HJB38388.1"/>
    <property type="molecule type" value="Genomic_DNA"/>
</dbReference>
<reference evidence="8" key="1">
    <citation type="journal article" date="2021" name="PeerJ">
        <title>Extensive microbial diversity within the chicken gut microbiome revealed by metagenomics and culture.</title>
        <authorList>
            <person name="Gilroy R."/>
            <person name="Ravi A."/>
            <person name="Getino M."/>
            <person name="Pursley I."/>
            <person name="Horton D.L."/>
            <person name="Alikhan N.F."/>
            <person name="Baker D."/>
            <person name="Gharbi K."/>
            <person name="Hall N."/>
            <person name="Watson M."/>
            <person name="Adriaenssens E.M."/>
            <person name="Foster-Nyarko E."/>
            <person name="Jarju S."/>
            <person name="Secka A."/>
            <person name="Antonio M."/>
            <person name="Oren A."/>
            <person name="Chaudhuri R.R."/>
            <person name="La Ragione R."/>
            <person name="Hildebrand F."/>
            <person name="Pallen M.J."/>
        </authorList>
    </citation>
    <scope>NUCLEOTIDE SEQUENCE</scope>
    <source>
        <strain evidence="8">ChiBcolR8-3208</strain>
    </source>
</reference>
<dbReference type="Proteomes" id="UP000824214">
    <property type="component" value="Unassembled WGS sequence"/>
</dbReference>
<name>A0A9D2RZD0_9FIRM</name>
<comment type="similarity">
    <text evidence="2">Belongs to the chromate ion transporter (CHR) (TC 2.A.51) family.</text>
</comment>
<dbReference type="InterPro" id="IPR052518">
    <property type="entry name" value="CHR_Transporter"/>
</dbReference>
<evidence type="ECO:0000256" key="5">
    <source>
        <dbReference type="ARBA" id="ARBA00022989"/>
    </source>
</evidence>
<comment type="caution">
    <text evidence="8">The sequence shown here is derived from an EMBL/GenBank/DDBJ whole genome shotgun (WGS) entry which is preliminary data.</text>
</comment>
<feature type="transmembrane region" description="Helical" evidence="7">
    <location>
        <begin position="115"/>
        <end position="133"/>
    </location>
</feature>
<dbReference type="GO" id="GO:0005886">
    <property type="term" value="C:plasma membrane"/>
    <property type="evidence" value="ECO:0007669"/>
    <property type="project" value="UniProtKB-SubCell"/>
</dbReference>
<dbReference type="AlphaFoldDB" id="A0A9D2RZD0"/>
<feature type="transmembrane region" description="Helical" evidence="7">
    <location>
        <begin position="163"/>
        <end position="181"/>
    </location>
</feature>
<keyword evidence="5 7" id="KW-1133">Transmembrane helix</keyword>
<organism evidence="8 9">
    <name type="scientific">Candidatus Acutalibacter ornithocaccae</name>
    <dbReference type="NCBI Taxonomy" id="2838416"/>
    <lineage>
        <taxon>Bacteria</taxon>
        <taxon>Bacillati</taxon>
        <taxon>Bacillota</taxon>
        <taxon>Clostridia</taxon>
        <taxon>Eubacteriales</taxon>
        <taxon>Acutalibacteraceae</taxon>
        <taxon>Acutalibacter</taxon>
    </lineage>
</organism>
<dbReference type="GO" id="GO:0015109">
    <property type="term" value="F:chromate transmembrane transporter activity"/>
    <property type="evidence" value="ECO:0007669"/>
    <property type="project" value="InterPro"/>
</dbReference>
<keyword evidence="4 7" id="KW-0812">Transmembrane</keyword>
<dbReference type="PANTHER" id="PTHR43663">
    <property type="entry name" value="CHROMATE TRANSPORT PROTEIN-RELATED"/>
    <property type="match status" value="1"/>
</dbReference>
<keyword evidence="3" id="KW-1003">Cell membrane</keyword>
<evidence type="ECO:0000313" key="8">
    <source>
        <dbReference type="EMBL" id="HJB38388.1"/>
    </source>
</evidence>
<evidence type="ECO:0000256" key="3">
    <source>
        <dbReference type="ARBA" id="ARBA00022475"/>
    </source>
</evidence>
<feature type="transmembrane region" description="Helical" evidence="7">
    <location>
        <begin position="7"/>
        <end position="28"/>
    </location>
</feature>
<accession>A0A9D2RZD0</accession>
<gene>
    <name evidence="8" type="ORF">H9942_10045</name>
</gene>
<feature type="transmembrane region" description="Helical" evidence="7">
    <location>
        <begin position="72"/>
        <end position="94"/>
    </location>
</feature>
<proteinExistence type="inferred from homology"/>
<evidence type="ECO:0000256" key="7">
    <source>
        <dbReference type="SAM" id="Phobius"/>
    </source>
</evidence>
<dbReference type="InterPro" id="IPR003370">
    <property type="entry name" value="Chromate_transpt"/>
</dbReference>
<evidence type="ECO:0000256" key="4">
    <source>
        <dbReference type="ARBA" id="ARBA00022692"/>
    </source>
</evidence>
<feature type="transmembrane region" description="Helical" evidence="7">
    <location>
        <begin position="139"/>
        <end position="156"/>
    </location>
</feature>
<sequence length="185" mass="19230">MIYLELFLIFFKIGAFTFGGGYAMLPLIQQEVLSQGWMDLEQLVNFIAVSESTPGPLAVNLSTYIGAETGGLLGSFCATVGVVLPSFVIILLVAKFYQAFQTNTLVKGCMNGLRPTVVGMIGASLLSVGASAFPAAGGVMQWVLAAVLLAAILVAHWKKVHPILLIVGSAVVGIAAGYAGLLPGV</sequence>
<evidence type="ECO:0000256" key="2">
    <source>
        <dbReference type="ARBA" id="ARBA00005262"/>
    </source>
</evidence>
<comment type="subcellular location">
    <subcellularLocation>
        <location evidence="1">Cell membrane</location>
        <topology evidence="1">Multi-pass membrane protein</topology>
    </subcellularLocation>
</comment>
<keyword evidence="6 7" id="KW-0472">Membrane</keyword>
<evidence type="ECO:0000256" key="6">
    <source>
        <dbReference type="ARBA" id="ARBA00023136"/>
    </source>
</evidence>